<organism evidence="2 3">
    <name type="scientific">Fusobacterium mortiferum</name>
    <dbReference type="NCBI Taxonomy" id="850"/>
    <lineage>
        <taxon>Bacteria</taxon>
        <taxon>Fusobacteriati</taxon>
        <taxon>Fusobacteriota</taxon>
        <taxon>Fusobacteriia</taxon>
        <taxon>Fusobacteriales</taxon>
        <taxon>Fusobacteriaceae</taxon>
        <taxon>Fusobacterium</taxon>
    </lineage>
</organism>
<sequence>MKRLALLLAAMGIVSVGVMAEEPALKVTNFGQSIEVENVSGNSNIGETWFWNNLGMKYDDWTFSLQFGKQWDLDTDKGVVGNNGRVQLSAVKSFENYYLGVKTRFQQNYDRYHLLAGWNYENFYGDYDFYYESQQGTDMSSTPDSLKMEIFPVGVKYGDFKAAWFIEGHKSVGGERSDKEESYITNQLRFYAPIYKGEKLTLNTEYRLTLMEDKDVYKPTKGYVTVKDFGRHRVYLKSNYVVNDSLSVFLNYGYQISDYEGNSEEKVKANVDSDRYWGDVEFGWNYKF</sequence>
<feature type="chain" id="PRO_5019331580" description="Porin" evidence="1">
    <location>
        <begin position="21"/>
        <end position="288"/>
    </location>
</feature>
<evidence type="ECO:0000313" key="3">
    <source>
        <dbReference type="Proteomes" id="UP000284676"/>
    </source>
</evidence>
<proteinExistence type="predicted"/>
<name>A0A414PWG9_FUSMR</name>
<accession>A0A414PWG9</accession>
<evidence type="ECO:0008006" key="4">
    <source>
        <dbReference type="Google" id="ProtNLM"/>
    </source>
</evidence>
<evidence type="ECO:0000256" key="1">
    <source>
        <dbReference type="SAM" id="SignalP"/>
    </source>
</evidence>
<gene>
    <name evidence="2" type="ORF">DW663_05350</name>
</gene>
<dbReference type="AlphaFoldDB" id="A0A414PWG9"/>
<dbReference type="EMBL" id="QRHL01000006">
    <property type="protein sequence ID" value="RHF72949.1"/>
    <property type="molecule type" value="Genomic_DNA"/>
</dbReference>
<dbReference type="RefSeq" id="WP_118234230.1">
    <property type="nucleotide sequence ID" value="NZ_QRHL01000006.1"/>
</dbReference>
<comment type="caution">
    <text evidence="2">The sequence shown here is derived from an EMBL/GenBank/DDBJ whole genome shotgun (WGS) entry which is preliminary data.</text>
</comment>
<protein>
    <recommendedName>
        <fullName evidence="4">Porin</fullName>
    </recommendedName>
</protein>
<evidence type="ECO:0000313" key="2">
    <source>
        <dbReference type="EMBL" id="RHF72949.1"/>
    </source>
</evidence>
<feature type="signal peptide" evidence="1">
    <location>
        <begin position="1"/>
        <end position="20"/>
    </location>
</feature>
<keyword evidence="1" id="KW-0732">Signal</keyword>
<reference evidence="2 3" key="1">
    <citation type="submission" date="2018-08" db="EMBL/GenBank/DDBJ databases">
        <title>A genome reference for cultivated species of the human gut microbiota.</title>
        <authorList>
            <person name="Zou Y."/>
            <person name="Xue W."/>
            <person name="Luo G."/>
        </authorList>
    </citation>
    <scope>NUCLEOTIDE SEQUENCE [LARGE SCALE GENOMIC DNA]</scope>
    <source>
        <strain evidence="2 3">AM25-1</strain>
    </source>
</reference>
<dbReference type="Proteomes" id="UP000284676">
    <property type="component" value="Unassembled WGS sequence"/>
</dbReference>